<dbReference type="Ensembl" id="ENSPSMT00000020869.1">
    <property type="protein sequence ID" value="ENSPSMP00000017970.1"/>
    <property type="gene ID" value="ENSPSMG00000012764.1"/>
</dbReference>
<organism evidence="2 3">
    <name type="scientific">Prolemur simus</name>
    <name type="common">Greater bamboo lemur</name>
    <name type="synonym">Hapalemur simus</name>
    <dbReference type="NCBI Taxonomy" id="1328070"/>
    <lineage>
        <taxon>Eukaryota</taxon>
        <taxon>Metazoa</taxon>
        <taxon>Chordata</taxon>
        <taxon>Craniata</taxon>
        <taxon>Vertebrata</taxon>
        <taxon>Euteleostomi</taxon>
        <taxon>Mammalia</taxon>
        <taxon>Eutheria</taxon>
        <taxon>Euarchontoglires</taxon>
        <taxon>Primates</taxon>
        <taxon>Strepsirrhini</taxon>
        <taxon>Lemuriformes</taxon>
        <taxon>Lemuridae</taxon>
        <taxon>Prolemur</taxon>
    </lineage>
</organism>
<keyword evidence="1" id="KW-0472">Membrane</keyword>
<dbReference type="GeneTree" id="ENSGT00990000204587"/>
<dbReference type="Proteomes" id="UP000694414">
    <property type="component" value="Unplaced"/>
</dbReference>
<keyword evidence="1" id="KW-1133">Transmembrane helix</keyword>
<protein>
    <submittedName>
        <fullName evidence="2">Uncharacterized protein</fullName>
    </submittedName>
</protein>
<feature type="transmembrane region" description="Helical" evidence="1">
    <location>
        <begin position="48"/>
        <end position="73"/>
    </location>
</feature>
<accession>A0A8C9DL76</accession>
<keyword evidence="3" id="KW-1185">Reference proteome</keyword>
<keyword evidence="1" id="KW-0812">Transmembrane</keyword>
<name>A0A8C9DL76_PROSS</name>
<reference evidence="2" key="2">
    <citation type="submission" date="2025-09" db="UniProtKB">
        <authorList>
            <consortium name="Ensembl"/>
        </authorList>
    </citation>
    <scope>IDENTIFICATION</scope>
</reference>
<sequence>VCVYYIFKLGRNVFAPKVGYMICLCVSRKWMTEGLFFLPCLFVPEPSIVYIHFSLSAIFRSFKFVSLTFLVWIRLKYKIHL</sequence>
<proteinExistence type="predicted"/>
<reference evidence="2" key="1">
    <citation type="submission" date="2025-08" db="UniProtKB">
        <authorList>
            <consortium name="Ensembl"/>
        </authorList>
    </citation>
    <scope>IDENTIFICATION</scope>
</reference>
<dbReference type="AlphaFoldDB" id="A0A8C9DL76"/>
<evidence type="ECO:0000256" key="1">
    <source>
        <dbReference type="SAM" id="Phobius"/>
    </source>
</evidence>
<evidence type="ECO:0000313" key="3">
    <source>
        <dbReference type="Proteomes" id="UP000694414"/>
    </source>
</evidence>
<evidence type="ECO:0000313" key="2">
    <source>
        <dbReference type="Ensembl" id="ENSPSMP00000017970.1"/>
    </source>
</evidence>